<dbReference type="Proteomes" id="UP000014803">
    <property type="component" value="Chromosome"/>
</dbReference>
<dbReference type="KEGG" id="scu:SCE1572_23165"/>
<dbReference type="AlphaFoldDB" id="S4XXP1"/>
<evidence type="ECO:0000313" key="1">
    <source>
        <dbReference type="EMBL" id="AGP37126.1"/>
    </source>
</evidence>
<protein>
    <submittedName>
        <fullName evidence="1">Uncharacterized protein</fullName>
    </submittedName>
</protein>
<dbReference type="STRING" id="1254432.SCE1572_23165"/>
<organism evidence="1 2">
    <name type="scientific">Sorangium cellulosum So0157-2</name>
    <dbReference type="NCBI Taxonomy" id="1254432"/>
    <lineage>
        <taxon>Bacteria</taxon>
        <taxon>Pseudomonadati</taxon>
        <taxon>Myxococcota</taxon>
        <taxon>Polyangia</taxon>
        <taxon>Polyangiales</taxon>
        <taxon>Polyangiaceae</taxon>
        <taxon>Sorangium</taxon>
    </lineage>
</organism>
<dbReference type="PATRIC" id="fig|1254432.3.peg.5249"/>
<reference evidence="1 2" key="1">
    <citation type="journal article" date="2013" name="Sci. Rep.">
        <title>Extraordinary expansion of a Sorangium cellulosum genome from an alkaline milieu.</title>
        <authorList>
            <person name="Han K."/>
            <person name="Li Z.F."/>
            <person name="Peng R."/>
            <person name="Zhu L.P."/>
            <person name="Zhou T."/>
            <person name="Wang L.G."/>
            <person name="Li S.G."/>
            <person name="Zhang X.B."/>
            <person name="Hu W."/>
            <person name="Wu Z.H."/>
            <person name="Qin N."/>
            <person name="Li Y.Z."/>
        </authorList>
    </citation>
    <scope>NUCLEOTIDE SEQUENCE [LARGE SCALE GENOMIC DNA]</scope>
    <source>
        <strain evidence="1 2">So0157-2</strain>
    </source>
</reference>
<evidence type="ECO:0000313" key="2">
    <source>
        <dbReference type="Proteomes" id="UP000014803"/>
    </source>
</evidence>
<proteinExistence type="predicted"/>
<dbReference type="HOGENOM" id="CLU_3348743_0_0_7"/>
<name>S4XXP1_SORCE</name>
<sequence length="37" mass="3699">MPLRRGHEALEASRSAGIGARAADVSSSVTGITGFGL</sequence>
<accession>S4XXP1</accession>
<gene>
    <name evidence="1" type="ORF">SCE1572_23165</name>
</gene>
<dbReference type="EMBL" id="CP003969">
    <property type="protein sequence ID" value="AGP37126.1"/>
    <property type="molecule type" value="Genomic_DNA"/>
</dbReference>